<evidence type="ECO:0000256" key="1">
    <source>
        <dbReference type="ARBA" id="ARBA00023015"/>
    </source>
</evidence>
<accession>A0A2G4YM84</accession>
<name>A0A2G4YM84_9PROT</name>
<dbReference type="Pfam" id="PF07729">
    <property type="entry name" value="FCD"/>
    <property type="match status" value="1"/>
</dbReference>
<keyword evidence="1" id="KW-0805">Transcription regulation</keyword>
<dbReference type="Proteomes" id="UP000229730">
    <property type="component" value="Unassembled WGS sequence"/>
</dbReference>
<dbReference type="GO" id="GO:0003700">
    <property type="term" value="F:DNA-binding transcription factor activity"/>
    <property type="evidence" value="ECO:0007669"/>
    <property type="project" value="InterPro"/>
</dbReference>
<dbReference type="InterPro" id="IPR000524">
    <property type="entry name" value="Tscrpt_reg_HTH_GntR"/>
</dbReference>
<gene>
    <name evidence="5" type="ORF">CRD36_17965</name>
</gene>
<dbReference type="Gene3D" id="1.10.10.10">
    <property type="entry name" value="Winged helix-like DNA-binding domain superfamily/Winged helix DNA-binding domain"/>
    <property type="match status" value="1"/>
</dbReference>
<dbReference type="SMART" id="SM00895">
    <property type="entry name" value="FCD"/>
    <property type="match status" value="1"/>
</dbReference>
<keyword evidence="6" id="KW-1185">Reference proteome</keyword>
<dbReference type="AlphaFoldDB" id="A0A2G4YM84"/>
<evidence type="ECO:0000313" key="6">
    <source>
        <dbReference type="Proteomes" id="UP000229730"/>
    </source>
</evidence>
<dbReference type="Gene3D" id="1.20.120.530">
    <property type="entry name" value="GntR ligand-binding domain-like"/>
    <property type="match status" value="1"/>
</dbReference>
<dbReference type="InParanoid" id="A0A2G4YM84"/>
<dbReference type="Pfam" id="PF00392">
    <property type="entry name" value="GntR"/>
    <property type="match status" value="1"/>
</dbReference>
<comment type="caution">
    <text evidence="5">The sequence shown here is derived from an EMBL/GenBank/DDBJ whole genome shotgun (WGS) entry which is preliminary data.</text>
</comment>
<feature type="domain" description="HTH gntR-type" evidence="4">
    <location>
        <begin position="1"/>
        <end position="43"/>
    </location>
</feature>
<evidence type="ECO:0000313" key="5">
    <source>
        <dbReference type="EMBL" id="PHZ83444.1"/>
    </source>
</evidence>
<dbReference type="InterPro" id="IPR011711">
    <property type="entry name" value="GntR_C"/>
</dbReference>
<evidence type="ECO:0000256" key="2">
    <source>
        <dbReference type="ARBA" id="ARBA00023125"/>
    </source>
</evidence>
<dbReference type="FunCoup" id="A0A2G4YM84">
    <property type="interactions" value="47"/>
</dbReference>
<dbReference type="PROSITE" id="PS50949">
    <property type="entry name" value="HTH_GNTR"/>
    <property type="match status" value="1"/>
</dbReference>
<dbReference type="PANTHER" id="PTHR43537">
    <property type="entry name" value="TRANSCRIPTIONAL REGULATOR, GNTR FAMILY"/>
    <property type="match status" value="1"/>
</dbReference>
<organism evidence="5 6">
    <name type="scientific">Paremcibacter congregatus</name>
    <dbReference type="NCBI Taxonomy" id="2043170"/>
    <lineage>
        <taxon>Bacteria</taxon>
        <taxon>Pseudomonadati</taxon>
        <taxon>Pseudomonadota</taxon>
        <taxon>Alphaproteobacteria</taxon>
        <taxon>Emcibacterales</taxon>
        <taxon>Emcibacteraceae</taxon>
        <taxon>Paremcibacter</taxon>
    </lineage>
</organism>
<dbReference type="SUPFAM" id="SSF48008">
    <property type="entry name" value="GntR ligand-binding domain-like"/>
    <property type="match status" value="1"/>
</dbReference>
<dbReference type="SUPFAM" id="SSF46785">
    <property type="entry name" value="Winged helix' DNA-binding domain"/>
    <property type="match status" value="1"/>
</dbReference>
<evidence type="ECO:0000259" key="4">
    <source>
        <dbReference type="PROSITE" id="PS50949"/>
    </source>
</evidence>
<proteinExistence type="predicted"/>
<reference evidence="5 6" key="1">
    <citation type="submission" date="2017-10" db="EMBL/GenBank/DDBJ databases">
        <title>Frigbacter circumglobatus gen. nov. sp. nov., isolated from sediment cultured in situ.</title>
        <authorList>
            <person name="Zhao Z."/>
        </authorList>
    </citation>
    <scope>NUCLEOTIDE SEQUENCE [LARGE SCALE GENOMIC DNA]</scope>
    <source>
        <strain evidence="5 6">ZYL</strain>
    </source>
</reference>
<dbReference type="InterPro" id="IPR008920">
    <property type="entry name" value="TF_FadR/GntR_C"/>
</dbReference>
<dbReference type="GO" id="GO:0003677">
    <property type="term" value="F:DNA binding"/>
    <property type="evidence" value="ECO:0007669"/>
    <property type="project" value="UniProtKB-KW"/>
</dbReference>
<protein>
    <submittedName>
        <fullName evidence="5">GntR family transcriptional regulator</fullName>
    </submittedName>
</protein>
<keyword evidence="3" id="KW-0804">Transcription</keyword>
<dbReference type="InterPro" id="IPR036390">
    <property type="entry name" value="WH_DNA-bd_sf"/>
</dbReference>
<keyword evidence="2" id="KW-0238">DNA-binding</keyword>
<dbReference type="InterPro" id="IPR036388">
    <property type="entry name" value="WH-like_DNA-bd_sf"/>
</dbReference>
<dbReference type="EMBL" id="PDEM01000033">
    <property type="protein sequence ID" value="PHZ83444.1"/>
    <property type="molecule type" value="Genomic_DNA"/>
</dbReference>
<sequence>MRQDALAKEYGISRIPVREALFMLEGDGLVEFRPHKGAVVKPLCRREVEELFHLRALLEGDLLQRSIPKMTDTDLTYAAQALTAYDGVVGSARQSVKWFQLNWDFHAALYTPADQPLALQLIQSLHANTDRYQRIQMSLRGSVPRAHNEHLEILNACRAGQVDEAVRLTRAHILESGRQVQDFLTASEDGV</sequence>
<dbReference type="PANTHER" id="PTHR43537:SF41">
    <property type="entry name" value="TRANSCRIPTIONAL REGULATORY PROTEIN"/>
    <property type="match status" value="1"/>
</dbReference>
<evidence type="ECO:0000256" key="3">
    <source>
        <dbReference type="ARBA" id="ARBA00023163"/>
    </source>
</evidence>